<organism evidence="4 5">
    <name type="scientific">Sphingorhabdus rigui</name>
    <dbReference type="NCBI Taxonomy" id="1282858"/>
    <lineage>
        <taxon>Bacteria</taxon>
        <taxon>Pseudomonadati</taxon>
        <taxon>Pseudomonadota</taxon>
        <taxon>Alphaproteobacteria</taxon>
        <taxon>Sphingomonadales</taxon>
        <taxon>Sphingomonadaceae</taxon>
        <taxon>Sphingorhabdus</taxon>
    </lineage>
</organism>
<dbReference type="InterPro" id="IPR007428">
    <property type="entry name" value="MlaA"/>
</dbReference>
<feature type="compositionally biased region" description="Low complexity" evidence="3">
    <location>
        <begin position="30"/>
        <end position="48"/>
    </location>
</feature>
<dbReference type="PANTHER" id="PTHR30035">
    <property type="entry name" value="LIPOPROTEIN VACJ-RELATED"/>
    <property type="match status" value="1"/>
</dbReference>
<keyword evidence="2" id="KW-0732">Signal</keyword>
<keyword evidence="4" id="KW-0449">Lipoprotein</keyword>
<evidence type="ECO:0000256" key="1">
    <source>
        <dbReference type="ARBA" id="ARBA00010634"/>
    </source>
</evidence>
<dbReference type="GO" id="GO:0016020">
    <property type="term" value="C:membrane"/>
    <property type="evidence" value="ECO:0007669"/>
    <property type="project" value="InterPro"/>
</dbReference>
<protein>
    <submittedName>
        <fullName evidence="4">Phospholipid-binding lipoprotein MlaA</fullName>
    </submittedName>
</protein>
<feature type="region of interest" description="Disordered" evidence="3">
    <location>
        <begin position="30"/>
        <end position="65"/>
    </location>
</feature>
<dbReference type="EMBL" id="JACIEA010000001">
    <property type="protein sequence ID" value="MBB3942097.1"/>
    <property type="molecule type" value="Genomic_DNA"/>
</dbReference>
<evidence type="ECO:0000256" key="3">
    <source>
        <dbReference type="SAM" id="MobiDB-lite"/>
    </source>
</evidence>
<dbReference type="PRINTS" id="PR01805">
    <property type="entry name" value="VACJLIPOPROT"/>
</dbReference>
<gene>
    <name evidence="4" type="ORF">GGR91_000319</name>
</gene>
<dbReference type="Proteomes" id="UP000581447">
    <property type="component" value="Unassembled WGS sequence"/>
</dbReference>
<keyword evidence="5" id="KW-1185">Reference proteome</keyword>
<name>A0A840AYK1_9SPHN</name>
<sequence length="324" mass="34096">MSITSIIAIALLSGPSQLPPVVEPVVAMETAGAPTPAPEQATQATVQPSTDGAEVQPQSLDTQTPVGPVTPVAAEKDIIVVTANQGPPKGDPIAVVNEVSFGAVQSVDKAIIAPVAYGYRDGLPAPIRDGMHNVLNNLDEPVVFLNFLLQLKIGKAAETVGRFAINSTIGVAGLFDVAKKSPINLPRRPNGLADTLGYYGVGPGPYLFLPVFGSTTVRDLLGRLVDLSLLPAAVGKPFTNPIVSAAKGTLSSIDDRVENDVILTRVQESGNPYAAMREYYLKQRQAEIDVLKGKRSDANIDLNELEFLDSLPAPAKQPPAAKPQ</sequence>
<comment type="similarity">
    <text evidence="1">Belongs to the MlaA family.</text>
</comment>
<evidence type="ECO:0000313" key="5">
    <source>
        <dbReference type="Proteomes" id="UP000581447"/>
    </source>
</evidence>
<dbReference type="Pfam" id="PF04333">
    <property type="entry name" value="MlaA"/>
    <property type="match status" value="1"/>
</dbReference>
<reference evidence="4 5" key="1">
    <citation type="submission" date="2020-08" db="EMBL/GenBank/DDBJ databases">
        <title>Genomic Encyclopedia of Type Strains, Phase IV (KMG-IV): sequencing the most valuable type-strain genomes for metagenomic binning, comparative biology and taxonomic classification.</title>
        <authorList>
            <person name="Goeker M."/>
        </authorList>
    </citation>
    <scope>NUCLEOTIDE SEQUENCE [LARGE SCALE GENOMIC DNA]</scope>
    <source>
        <strain evidence="4 5">DSM 29050</strain>
    </source>
</reference>
<evidence type="ECO:0000313" key="4">
    <source>
        <dbReference type="EMBL" id="MBB3942097.1"/>
    </source>
</evidence>
<comment type="caution">
    <text evidence="4">The sequence shown here is derived from an EMBL/GenBank/DDBJ whole genome shotgun (WGS) entry which is preliminary data.</text>
</comment>
<proteinExistence type="inferred from homology"/>
<feature type="compositionally biased region" description="Polar residues" evidence="3">
    <location>
        <begin position="56"/>
        <end position="65"/>
    </location>
</feature>
<dbReference type="PANTHER" id="PTHR30035:SF3">
    <property type="entry name" value="INTERMEMBRANE PHOSPHOLIPID TRANSPORT SYSTEM LIPOPROTEIN MLAA"/>
    <property type="match status" value="1"/>
</dbReference>
<dbReference type="GO" id="GO:0120010">
    <property type="term" value="P:intermembrane phospholipid transfer"/>
    <property type="evidence" value="ECO:0007669"/>
    <property type="project" value="TreeGrafter"/>
</dbReference>
<evidence type="ECO:0000256" key="2">
    <source>
        <dbReference type="ARBA" id="ARBA00022729"/>
    </source>
</evidence>
<dbReference type="AlphaFoldDB" id="A0A840AYK1"/>
<accession>A0A840AYK1</accession>